<evidence type="ECO:0000313" key="2">
    <source>
        <dbReference type="Proteomes" id="UP001056120"/>
    </source>
</evidence>
<accession>A0ACB9HS36</accession>
<dbReference type="EMBL" id="CM042028">
    <property type="protein sequence ID" value="KAI3798540.1"/>
    <property type="molecule type" value="Genomic_DNA"/>
</dbReference>
<name>A0ACB9HS36_9ASTR</name>
<evidence type="ECO:0000313" key="1">
    <source>
        <dbReference type="EMBL" id="KAI3798540.1"/>
    </source>
</evidence>
<organism evidence="1 2">
    <name type="scientific">Smallanthus sonchifolius</name>
    <dbReference type="NCBI Taxonomy" id="185202"/>
    <lineage>
        <taxon>Eukaryota</taxon>
        <taxon>Viridiplantae</taxon>
        <taxon>Streptophyta</taxon>
        <taxon>Embryophyta</taxon>
        <taxon>Tracheophyta</taxon>
        <taxon>Spermatophyta</taxon>
        <taxon>Magnoliopsida</taxon>
        <taxon>eudicotyledons</taxon>
        <taxon>Gunneridae</taxon>
        <taxon>Pentapetalae</taxon>
        <taxon>asterids</taxon>
        <taxon>campanulids</taxon>
        <taxon>Asterales</taxon>
        <taxon>Asteraceae</taxon>
        <taxon>Asteroideae</taxon>
        <taxon>Heliantheae alliance</taxon>
        <taxon>Millerieae</taxon>
        <taxon>Smallanthus</taxon>
    </lineage>
</organism>
<reference evidence="2" key="1">
    <citation type="journal article" date="2022" name="Mol. Ecol. Resour.">
        <title>The genomes of chicory, endive, great burdock and yacon provide insights into Asteraceae palaeo-polyploidization history and plant inulin production.</title>
        <authorList>
            <person name="Fan W."/>
            <person name="Wang S."/>
            <person name="Wang H."/>
            <person name="Wang A."/>
            <person name="Jiang F."/>
            <person name="Liu H."/>
            <person name="Zhao H."/>
            <person name="Xu D."/>
            <person name="Zhang Y."/>
        </authorList>
    </citation>
    <scope>NUCLEOTIDE SEQUENCE [LARGE SCALE GENOMIC DNA]</scope>
    <source>
        <strain evidence="2">cv. Yunnan</strain>
    </source>
</reference>
<keyword evidence="2" id="KW-1185">Reference proteome</keyword>
<comment type="caution">
    <text evidence="1">The sequence shown here is derived from an EMBL/GenBank/DDBJ whole genome shotgun (WGS) entry which is preliminary data.</text>
</comment>
<gene>
    <name evidence="1" type="ORF">L1987_33817</name>
</gene>
<sequence length="198" mass="22507">MVHAGRFHSKSYPVWPTFVSPDLNTALTTKPQADWVSNVAWAKEGQALLYVVTDQNKKPYSTPLYSSGPRKWEVSLRWMTNTRGGKLDLSDGLECMLIRTVGIEDTGEVLEKQLPCELSNFTLESYKARNVAQTLKSCGDTFSVLFQSGFFPDMLYDTICNHHLLEVNDRKNHTQEDQDALIEDLVLLQILLSRSKTY</sequence>
<reference evidence="1 2" key="2">
    <citation type="journal article" date="2022" name="Mol. Ecol. Resour.">
        <title>The genomes of chicory, endive, great burdock and yacon provide insights into Asteraceae paleo-polyploidization history and plant inulin production.</title>
        <authorList>
            <person name="Fan W."/>
            <person name="Wang S."/>
            <person name="Wang H."/>
            <person name="Wang A."/>
            <person name="Jiang F."/>
            <person name="Liu H."/>
            <person name="Zhao H."/>
            <person name="Xu D."/>
            <person name="Zhang Y."/>
        </authorList>
    </citation>
    <scope>NUCLEOTIDE SEQUENCE [LARGE SCALE GENOMIC DNA]</scope>
    <source>
        <strain evidence="2">cv. Yunnan</strain>
        <tissue evidence="1">Leaves</tissue>
    </source>
</reference>
<dbReference type="Proteomes" id="UP001056120">
    <property type="component" value="Linkage Group LG11"/>
</dbReference>
<proteinExistence type="predicted"/>
<protein>
    <submittedName>
        <fullName evidence="1">Uncharacterized protein</fullName>
    </submittedName>
</protein>